<dbReference type="Pfam" id="PF05721">
    <property type="entry name" value="PhyH"/>
    <property type="match status" value="1"/>
</dbReference>
<evidence type="ECO:0000313" key="3">
    <source>
        <dbReference type="Proteomes" id="UP001610444"/>
    </source>
</evidence>
<dbReference type="GeneID" id="98162257"/>
<dbReference type="EMBL" id="JBFXLR010000072">
    <property type="protein sequence ID" value="KAL2839671.1"/>
    <property type="molecule type" value="Genomic_DNA"/>
</dbReference>
<keyword evidence="3" id="KW-1185">Reference proteome</keyword>
<sequence length="292" mass="32111">MPATVQRFSAASADPHILHQHLLASGAVIIEGAATRSTIDDILAEIAEDRTQSQSQTQPQPQPQTFALAAKSPTFATQLLMSPLYIDLVKRILTDTAIIYYEQDRTVSISEPQVSATEILTAVPGALAWGLRRRDECHHITHPAKRESDLGIMYAATDVTAANGAVRVVVGSNWWVDERDPAAEDEVIVEMRKGDALVWLGSTYYGRAANSTTDETSILLGAIATPGYLRQEENQYLAVPWEGVAEKYPTAVQRFLGYSVSRPYGGAVEHMEPLDYLRVKGDWSKYVPVDLI</sequence>
<dbReference type="Proteomes" id="UP001610444">
    <property type="component" value="Unassembled WGS sequence"/>
</dbReference>
<accession>A0ABR4JI01</accession>
<name>A0ABR4JI01_9EURO</name>
<dbReference type="Gene3D" id="2.60.120.620">
    <property type="entry name" value="q2cbj1_9rhob like domain"/>
    <property type="match status" value="1"/>
</dbReference>
<organism evidence="2 3">
    <name type="scientific">Aspergillus pseudodeflectus</name>
    <dbReference type="NCBI Taxonomy" id="176178"/>
    <lineage>
        <taxon>Eukaryota</taxon>
        <taxon>Fungi</taxon>
        <taxon>Dikarya</taxon>
        <taxon>Ascomycota</taxon>
        <taxon>Pezizomycotina</taxon>
        <taxon>Eurotiomycetes</taxon>
        <taxon>Eurotiomycetidae</taxon>
        <taxon>Eurotiales</taxon>
        <taxon>Aspergillaceae</taxon>
        <taxon>Aspergillus</taxon>
        <taxon>Aspergillus subgen. Nidulantes</taxon>
    </lineage>
</organism>
<comment type="caution">
    <text evidence="2">The sequence shown here is derived from an EMBL/GenBank/DDBJ whole genome shotgun (WGS) entry which is preliminary data.</text>
</comment>
<comment type="pathway">
    <text evidence="1">Secondary metabolite biosynthesis.</text>
</comment>
<proteinExistence type="predicted"/>
<evidence type="ECO:0000256" key="1">
    <source>
        <dbReference type="ARBA" id="ARBA00005179"/>
    </source>
</evidence>
<dbReference type="RefSeq" id="XP_070893633.1">
    <property type="nucleotide sequence ID" value="XM_071047093.1"/>
</dbReference>
<gene>
    <name evidence="2" type="ORF">BJX68DRAFT_271993</name>
</gene>
<dbReference type="SUPFAM" id="SSF51197">
    <property type="entry name" value="Clavaminate synthase-like"/>
    <property type="match status" value="1"/>
</dbReference>
<dbReference type="InterPro" id="IPR008775">
    <property type="entry name" value="Phytyl_CoA_dOase-like"/>
</dbReference>
<protein>
    <recommendedName>
        <fullName evidence="4">Phytanoyl-CoA dioxygenase</fullName>
    </recommendedName>
</protein>
<reference evidence="2 3" key="1">
    <citation type="submission" date="2024-07" db="EMBL/GenBank/DDBJ databases">
        <title>Section-level genome sequencing and comparative genomics of Aspergillus sections Usti and Cavernicolus.</title>
        <authorList>
            <consortium name="Lawrence Berkeley National Laboratory"/>
            <person name="Nybo J.L."/>
            <person name="Vesth T.C."/>
            <person name="Theobald S."/>
            <person name="Frisvad J.C."/>
            <person name="Larsen T.O."/>
            <person name="Kjaerboelling I."/>
            <person name="Rothschild-Mancinelli K."/>
            <person name="Lyhne E.K."/>
            <person name="Kogle M.E."/>
            <person name="Barry K."/>
            <person name="Clum A."/>
            <person name="Na H."/>
            <person name="Ledsgaard L."/>
            <person name="Lin J."/>
            <person name="Lipzen A."/>
            <person name="Kuo A."/>
            <person name="Riley R."/>
            <person name="Mondo S."/>
            <person name="LaButti K."/>
            <person name="Haridas S."/>
            <person name="Pangalinan J."/>
            <person name="Salamov A.A."/>
            <person name="Simmons B.A."/>
            <person name="Magnuson J.K."/>
            <person name="Chen J."/>
            <person name="Drula E."/>
            <person name="Henrissat B."/>
            <person name="Wiebenga A."/>
            <person name="Lubbers R.J."/>
            <person name="Gomes A.C."/>
            <person name="Macurrencykelacurrency M.R."/>
            <person name="Stajich J."/>
            <person name="Grigoriev I.V."/>
            <person name="Mortensen U.H."/>
            <person name="De vries R.P."/>
            <person name="Baker S.E."/>
            <person name="Andersen M.R."/>
        </authorList>
    </citation>
    <scope>NUCLEOTIDE SEQUENCE [LARGE SCALE GENOMIC DNA]</scope>
    <source>
        <strain evidence="2 3">CBS 756.74</strain>
    </source>
</reference>
<evidence type="ECO:0008006" key="4">
    <source>
        <dbReference type="Google" id="ProtNLM"/>
    </source>
</evidence>
<evidence type="ECO:0000313" key="2">
    <source>
        <dbReference type="EMBL" id="KAL2839671.1"/>
    </source>
</evidence>